<dbReference type="Proteomes" id="UP000269396">
    <property type="component" value="Unassembled WGS sequence"/>
</dbReference>
<keyword evidence="3" id="KW-1185">Reference proteome</keyword>
<protein>
    <submittedName>
        <fullName evidence="2">Uncharacterized protein</fullName>
    </submittedName>
</protein>
<sequence length="91" mass="9846">MLSFFSIFLISSVILLNENGLISGGRVGEDNDDGDEHDVCNLGGNLSCLSIEFDFNCLHCISANLSSSNVNVDKESVELVDFSAVELLLFN</sequence>
<reference evidence="2 3" key="1">
    <citation type="submission" date="2018-11" db="EMBL/GenBank/DDBJ databases">
        <authorList>
            <consortium name="Pathogen Informatics"/>
        </authorList>
    </citation>
    <scope>NUCLEOTIDE SEQUENCE [LARGE SCALE GENOMIC DNA]</scope>
    <source>
        <strain>Denwood</strain>
        <strain evidence="3">Zambia</strain>
    </source>
</reference>
<evidence type="ECO:0000313" key="3">
    <source>
        <dbReference type="Proteomes" id="UP000269396"/>
    </source>
</evidence>
<feature type="chain" id="PRO_5018013532" evidence="1">
    <location>
        <begin position="25"/>
        <end position="91"/>
    </location>
</feature>
<dbReference type="AlphaFoldDB" id="A0A3P8EV47"/>
<name>A0A3P8EV47_9TREM</name>
<proteinExistence type="predicted"/>
<accession>A0A3P8EV47</accession>
<organism evidence="2 3">
    <name type="scientific">Schistosoma mattheei</name>
    <dbReference type="NCBI Taxonomy" id="31246"/>
    <lineage>
        <taxon>Eukaryota</taxon>
        <taxon>Metazoa</taxon>
        <taxon>Spiralia</taxon>
        <taxon>Lophotrochozoa</taxon>
        <taxon>Platyhelminthes</taxon>
        <taxon>Trematoda</taxon>
        <taxon>Digenea</taxon>
        <taxon>Strigeidida</taxon>
        <taxon>Schistosomatoidea</taxon>
        <taxon>Schistosomatidae</taxon>
        <taxon>Schistosoma</taxon>
    </lineage>
</organism>
<gene>
    <name evidence="2" type="ORF">SMTD_LOCUS15174</name>
</gene>
<feature type="signal peptide" evidence="1">
    <location>
        <begin position="1"/>
        <end position="24"/>
    </location>
</feature>
<dbReference type="EMBL" id="UZAL01035518">
    <property type="protein sequence ID" value="VDP67892.1"/>
    <property type="molecule type" value="Genomic_DNA"/>
</dbReference>
<evidence type="ECO:0000256" key="1">
    <source>
        <dbReference type="SAM" id="SignalP"/>
    </source>
</evidence>
<evidence type="ECO:0000313" key="2">
    <source>
        <dbReference type="EMBL" id="VDP67892.1"/>
    </source>
</evidence>
<keyword evidence="1" id="KW-0732">Signal</keyword>